<evidence type="ECO:0000313" key="4">
    <source>
        <dbReference type="EMBL" id="QBI04241.1"/>
    </source>
</evidence>
<dbReference type="OrthoDB" id="8595268at2"/>
<dbReference type="AlphaFoldDB" id="A0A411X5F4"/>
<evidence type="ECO:0000256" key="1">
    <source>
        <dbReference type="SAM" id="SignalP"/>
    </source>
</evidence>
<feature type="chain" id="PRO_5044601984" evidence="1">
    <location>
        <begin position="28"/>
        <end position="306"/>
    </location>
</feature>
<keyword evidence="5" id="KW-1185">Reference proteome</keyword>
<dbReference type="EMBL" id="CP036401">
    <property type="protein sequence ID" value="QBI04241.1"/>
    <property type="molecule type" value="Genomic_DNA"/>
</dbReference>
<gene>
    <name evidence="4" type="ORF">EYF70_28045</name>
    <name evidence="3" type="ORF">GCM10007387_04350</name>
</gene>
<name>A0A411X5F4_9BURK</name>
<dbReference type="Pfam" id="PF07589">
    <property type="entry name" value="PEP-CTERM"/>
    <property type="match status" value="1"/>
</dbReference>
<dbReference type="Proteomes" id="UP000628442">
    <property type="component" value="Unassembled WGS sequence"/>
</dbReference>
<feature type="domain" description="Ice-binding protein C-terminal" evidence="2">
    <location>
        <begin position="281"/>
        <end position="303"/>
    </location>
</feature>
<evidence type="ECO:0000313" key="5">
    <source>
        <dbReference type="Proteomes" id="UP000292307"/>
    </source>
</evidence>
<keyword evidence="1" id="KW-0732">Signal</keyword>
<proteinExistence type="predicted"/>
<reference evidence="3" key="3">
    <citation type="submission" date="2022-12" db="EMBL/GenBank/DDBJ databases">
        <authorList>
            <person name="Sun Q."/>
            <person name="Kim S."/>
        </authorList>
    </citation>
    <scope>NUCLEOTIDE SEQUENCE</scope>
    <source>
        <strain evidence="3">KCTC 12343</strain>
    </source>
</reference>
<feature type="signal peptide" evidence="1">
    <location>
        <begin position="1"/>
        <end position="27"/>
    </location>
</feature>
<evidence type="ECO:0000313" key="6">
    <source>
        <dbReference type="Proteomes" id="UP000628442"/>
    </source>
</evidence>
<reference evidence="3" key="1">
    <citation type="journal article" date="2014" name="Int. J. Syst. Evol. Microbiol.">
        <title>Complete genome sequence of Corynebacterium casei LMG S-19264T (=DSM 44701T), isolated from a smear-ripened cheese.</title>
        <authorList>
            <consortium name="US DOE Joint Genome Institute (JGI-PGF)"/>
            <person name="Walter F."/>
            <person name="Albersmeier A."/>
            <person name="Kalinowski J."/>
            <person name="Ruckert C."/>
        </authorList>
    </citation>
    <scope>NUCLEOTIDE SEQUENCE</scope>
    <source>
        <strain evidence="3">KCTC 12343</strain>
    </source>
</reference>
<evidence type="ECO:0000313" key="3">
    <source>
        <dbReference type="EMBL" id="GGY25736.1"/>
    </source>
</evidence>
<dbReference type="InterPro" id="IPR013424">
    <property type="entry name" value="Ice-binding_C"/>
</dbReference>
<organism evidence="3 6">
    <name type="scientific">Pseudoduganella albidiflava</name>
    <dbReference type="NCBI Taxonomy" id="321983"/>
    <lineage>
        <taxon>Bacteria</taxon>
        <taxon>Pseudomonadati</taxon>
        <taxon>Pseudomonadota</taxon>
        <taxon>Betaproteobacteria</taxon>
        <taxon>Burkholderiales</taxon>
        <taxon>Oxalobacteraceae</taxon>
        <taxon>Telluria group</taxon>
        <taxon>Pseudoduganella</taxon>
    </lineage>
</organism>
<dbReference type="EMBL" id="BMWV01000001">
    <property type="protein sequence ID" value="GGY25736.1"/>
    <property type="molecule type" value="Genomic_DNA"/>
</dbReference>
<dbReference type="RefSeq" id="WP_131148305.1">
    <property type="nucleotide sequence ID" value="NZ_BMWV01000001.1"/>
</dbReference>
<dbReference type="Proteomes" id="UP000292307">
    <property type="component" value="Chromosome"/>
</dbReference>
<accession>A0A411X5F4</accession>
<sequence>MFHTQYLKTAFAGLAVAATLVALPATAETQLLNWQLDLPGAQPVINGITDLSIDGHSYINTNLGGGNPGPNFTFTDTGIFNFSGSLFGPGNPQQITAHYYNGTGNGDLASGQLTFTNTGRLDIYYYDGVDDNNAGDSAGVDYAWGTSTGAGAPLRGANSGILIASFAQLATPFGESAGSVNPDATPSSNGPLTLEFEATYLATGVWLDSAGNALPLGTTLGFVTTNASVNNGNCGPGTPPGCVPNADTQDIVSALGGNSPNAQPGEFLVRNGGQFKLAQADVPEPGTLALLGLGLLGLTFTRRARS</sequence>
<reference evidence="4 5" key="2">
    <citation type="submission" date="2019-02" db="EMBL/GenBank/DDBJ databases">
        <title>Draft Genome Sequences of Six Type Strains of the Genus Massilia.</title>
        <authorList>
            <person name="Miess H."/>
            <person name="Frediansyhah A."/>
            <person name="Gross H."/>
        </authorList>
    </citation>
    <scope>NUCLEOTIDE SEQUENCE [LARGE SCALE GENOMIC DNA]</scope>
    <source>
        <strain evidence="4 5">DSM 17472</strain>
    </source>
</reference>
<protein>
    <submittedName>
        <fullName evidence="4">PEP-CTERM sorting domain-containing protein</fullName>
    </submittedName>
</protein>
<evidence type="ECO:0000259" key="2">
    <source>
        <dbReference type="Pfam" id="PF07589"/>
    </source>
</evidence>
<dbReference type="NCBIfam" id="TIGR02595">
    <property type="entry name" value="PEP_CTERM"/>
    <property type="match status" value="1"/>
</dbReference>